<dbReference type="InterPro" id="IPR019062">
    <property type="entry name" value="Restrct_endonuc_II_HpaII"/>
</dbReference>
<organism evidence="1 2">
    <name type="scientific">Gelidibacter salicanalis</name>
    <dbReference type="NCBI Taxonomy" id="291193"/>
    <lineage>
        <taxon>Bacteria</taxon>
        <taxon>Pseudomonadati</taxon>
        <taxon>Bacteroidota</taxon>
        <taxon>Flavobacteriia</taxon>
        <taxon>Flavobacteriales</taxon>
        <taxon>Flavobacteriaceae</taxon>
        <taxon>Gelidibacter</taxon>
    </lineage>
</organism>
<accession>A0A934KN23</accession>
<dbReference type="GO" id="GO:0004519">
    <property type="term" value="F:endonuclease activity"/>
    <property type="evidence" value="ECO:0007669"/>
    <property type="project" value="UniProtKB-KW"/>
</dbReference>
<protein>
    <submittedName>
        <fullName evidence="1">HpaII family restriction endonuclease</fullName>
    </submittedName>
</protein>
<keyword evidence="1" id="KW-0540">Nuclease</keyword>
<dbReference type="RefSeq" id="WP_199602013.1">
    <property type="nucleotide sequence ID" value="NZ_JAEHJZ010000042.1"/>
</dbReference>
<dbReference type="EMBL" id="JAEHJZ010000042">
    <property type="protein sequence ID" value="MBJ7882247.1"/>
    <property type="molecule type" value="Genomic_DNA"/>
</dbReference>
<sequence length="149" mass="17182">MDIIKNIYRGYSFDKASNIGDGIVYKYDSTNEINKQKVSIKSFLDRSFSFLNANKSTSIVYKITSINNAALLKKDYEEINSIMSRHKYIDRVTKLIELGYNIEFYAYDDSTFKLNLQVIDSELPKIIAHIVKDIYVSRISKLVTIQASI</sequence>
<dbReference type="Pfam" id="PF09561">
    <property type="entry name" value="RE_HpaII"/>
    <property type="match status" value="1"/>
</dbReference>
<gene>
    <name evidence="1" type="ORF">JEM65_16565</name>
</gene>
<reference evidence="1 2" key="1">
    <citation type="submission" date="2020-09" db="EMBL/GenBank/DDBJ databases">
        <title>Draft genome of Gelidibacter salicanalis PAMC21136.</title>
        <authorList>
            <person name="Park H."/>
        </authorList>
    </citation>
    <scope>NUCLEOTIDE SEQUENCE [LARGE SCALE GENOMIC DNA]</scope>
    <source>
        <strain evidence="1 2">PAMC21136</strain>
    </source>
</reference>
<keyword evidence="1" id="KW-0378">Hydrolase</keyword>
<evidence type="ECO:0000313" key="1">
    <source>
        <dbReference type="EMBL" id="MBJ7882247.1"/>
    </source>
</evidence>
<evidence type="ECO:0000313" key="2">
    <source>
        <dbReference type="Proteomes" id="UP000662373"/>
    </source>
</evidence>
<dbReference type="Proteomes" id="UP000662373">
    <property type="component" value="Unassembled WGS sequence"/>
</dbReference>
<comment type="caution">
    <text evidence="1">The sequence shown here is derived from an EMBL/GenBank/DDBJ whole genome shotgun (WGS) entry which is preliminary data.</text>
</comment>
<keyword evidence="1" id="KW-0255">Endonuclease</keyword>
<proteinExistence type="predicted"/>
<dbReference type="AlphaFoldDB" id="A0A934KN23"/>
<keyword evidence="2" id="KW-1185">Reference proteome</keyword>
<name>A0A934KN23_9FLAO</name>